<evidence type="ECO:0000256" key="4">
    <source>
        <dbReference type="PROSITE-ProRule" id="PRU00302"/>
    </source>
</evidence>
<dbReference type="SUPFAM" id="SSF57535">
    <property type="entry name" value="Complement control module/SCR domain"/>
    <property type="match status" value="1"/>
</dbReference>
<keyword evidence="2" id="KW-0677">Repeat</keyword>
<proteinExistence type="predicted"/>
<evidence type="ECO:0000256" key="3">
    <source>
        <dbReference type="ARBA" id="ARBA00023157"/>
    </source>
</evidence>
<reference evidence="6" key="2">
    <citation type="submission" date="2020-11" db="EMBL/GenBank/DDBJ databases">
        <authorList>
            <person name="McCartney M.A."/>
            <person name="Auch B."/>
            <person name="Kono T."/>
            <person name="Mallez S."/>
            <person name="Becker A."/>
            <person name="Gohl D.M."/>
            <person name="Silverstein K.A.T."/>
            <person name="Koren S."/>
            <person name="Bechman K.B."/>
            <person name="Herman A."/>
            <person name="Abrahante J.E."/>
            <person name="Garbe J."/>
        </authorList>
    </citation>
    <scope>NUCLEOTIDE SEQUENCE</scope>
    <source>
        <strain evidence="6">Duluth1</strain>
        <tissue evidence="6">Whole animal</tissue>
    </source>
</reference>
<sequence>MTDCSDPDHIPHGNYTLMNGTTTYQSTVRYSCYPGYTLHGNDIRHCLANGSWTHLDVNCTIKGLDVL</sequence>
<organism evidence="6 7">
    <name type="scientific">Dreissena polymorpha</name>
    <name type="common">Zebra mussel</name>
    <name type="synonym">Mytilus polymorpha</name>
    <dbReference type="NCBI Taxonomy" id="45954"/>
    <lineage>
        <taxon>Eukaryota</taxon>
        <taxon>Metazoa</taxon>
        <taxon>Spiralia</taxon>
        <taxon>Lophotrochozoa</taxon>
        <taxon>Mollusca</taxon>
        <taxon>Bivalvia</taxon>
        <taxon>Autobranchia</taxon>
        <taxon>Heteroconchia</taxon>
        <taxon>Euheterodonta</taxon>
        <taxon>Imparidentia</taxon>
        <taxon>Neoheterodontei</taxon>
        <taxon>Myida</taxon>
        <taxon>Dreissenoidea</taxon>
        <taxon>Dreissenidae</taxon>
        <taxon>Dreissena</taxon>
    </lineage>
</organism>
<keyword evidence="3 4" id="KW-1015">Disulfide bond</keyword>
<evidence type="ECO:0000256" key="2">
    <source>
        <dbReference type="ARBA" id="ARBA00022737"/>
    </source>
</evidence>
<dbReference type="Gene3D" id="2.10.70.10">
    <property type="entry name" value="Complement Module, domain 1"/>
    <property type="match status" value="1"/>
</dbReference>
<evidence type="ECO:0000259" key="5">
    <source>
        <dbReference type="PROSITE" id="PS50923"/>
    </source>
</evidence>
<feature type="disulfide bond" evidence="4">
    <location>
        <begin position="32"/>
        <end position="59"/>
    </location>
</feature>
<dbReference type="InterPro" id="IPR000436">
    <property type="entry name" value="Sushi_SCR_CCP_dom"/>
</dbReference>
<dbReference type="InterPro" id="IPR051277">
    <property type="entry name" value="SEZ6_CSMD_C4BPB_Regulators"/>
</dbReference>
<dbReference type="CDD" id="cd00033">
    <property type="entry name" value="CCP"/>
    <property type="match status" value="1"/>
</dbReference>
<dbReference type="EMBL" id="JAIWYP010000112">
    <property type="protein sequence ID" value="KAH3689544.1"/>
    <property type="molecule type" value="Genomic_DNA"/>
</dbReference>
<feature type="domain" description="Sushi" evidence="5">
    <location>
        <begin position="2"/>
        <end position="61"/>
    </location>
</feature>
<gene>
    <name evidence="6" type="ORF">DPMN_194474</name>
</gene>
<evidence type="ECO:0000256" key="1">
    <source>
        <dbReference type="ARBA" id="ARBA00022729"/>
    </source>
</evidence>
<dbReference type="PANTHER" id="PTHR45656:SF4">
    <property type="entry name" value="PROTEIN CBR-CLEC-78"/>
    <property type="match status" value="1"/>
</dbReference>
<dbReference type="Proteomes" id="UP000828390">
    <property type="component" value="Unassembled WGS sequence"/>
</dbReference>
<comment type="caution">
    <text evidence="4">Lacks conserved residue(s) required for the propagation of feature annotation.</text>
</comment>
<accession>A0A9D4BD43</accession>
<dbReference type="PANTHER" id="PTHR45656">
    <property type="entry name" value="PROTEIN CBR-CLEC-78"/>
    <property type="match status" value="1"/>
</dbReference>
<protein>
    <recommendedName>
        <fullName evidence="5">Sushi domain-containing protein</fullName>
    </recommendedName>
</protein>
<keyword evidence="4" id="KW-0768">Sushi</keyword>
<evidence type="ECO:0000313" key="7">
    <source>
        <dbReference type="Proteomes" id="UP000828390"/>
    </source>
</evidence>
<comment type="caution">
    <text evidence="6">The sequence shown here is derived from an EMBL/GenBank/DDBJ whole genome shotgun (WGS) entry which is preliminary data.</text>
</comment>
<dbReference type="AlphaFoldDB" id="A0A9D4BD43"/>
<dbReference type="SMART" id="SM00032">
    <property type="entry name" value="CCP"/>
    <property type="match status" value="1"/>
</dbReference>
<keyword evidence="7" id="KW-1185">Reference proteome</keyword>
<dbReference type="PROSITE" id="PS50923">
    <property type="entry name" value="SUSHI"/>
    <property type="match status" value="1"/>
</dbReference>
<keyword evidence="1" id="KW-0732">Signal</keyword>
<dbReference type="InterPro" id="IPR035976">
    <property type="entry name" value="Sushi/SCR/CCP_sf"/>
</dbReference>
<name>A0A9D4BD43_DREPO</name>
<reference evidence="6" key="1">
    <citation type="journal article" date="2019" name="bioRxiv">
        <title>The Genome of the Zebra Mussel, Dreissena polymorpha: A Resource for Invasive Species Research.</title>
        <authorList>
            <person name="McCartney M.A."/>
            <person name="Auch B."/>
            <person name="Kono T."/>
            <person name="Mallez S."/>
            <person name="Zhang Y."/>
            <person name="Obille A."/>
            <person name="Becker A."/>
            <person name="Abrahante J.E."/>
            <person name="Garbe J."/>
            <person name="Badalamenti J.P."/>
            <person name="Herman A."/>
            <person name="Mangelson H."/>
            <person name="Liachko I."/>
            <person name="Sullivan S."/>
            <person name="Sone E.D."/>
            <person name="Koren S."/>
            <person name="Silverstein K.A.T."/>
            <person name="Beckman K.B."/>
            <person name="Gohl D.M."/>
        </authorList>
    </citation>
    <scope>NUCLEOTIDE SEQUENCE</scope>
    <source>
        <strain evidence="6">Duluth1</strain>
        <tissue evidence="6">Whole animal</tissue>
    </source>
</reference>
<dbReference type="Pfam" id="PF00084">
    <property type="entry name" value="Sushi"/>
    <property type="match status" value="1"/>
</dbReference>
<evidence type="ECO:0000313" key="6">
    <source>
        <dbReference type="EMBL" id="KAH3689544.1"/>
    </source>
</evidence>